<feature type="chain" id="PRO_5043555082" evidence="1">
    <location>
        <begin position="24"/>
        <end position="423"/>
    </location>
</feature>
<keyword evidence="4" id="KW-1185">Reference proteome</keyword>
<dbReference type="EMBL" id="JAUEIF010000018">
    <property type="protein sequence ID" value="MDN0026380.1"/>
    <property type="molecule type" value="Genomic_DNA"/>
</dbReference>
<reference evidence="3" key="1">
    <citation type="submission" date="2023-06" db="EMBL/GenBank/DDBJ databases">
        <authorList>
            <person name="Zeman M."/>
            <person name="Kubasova T."/>
            <person name="Jahodarova E."/>
            <person name="Nykrynova M."/>
            <person name="Rychlik I."/>
        </authorList>
    </citation>
    <scope>NUCLEOTIDE SEQUENCE</scope>
    <source>
        <strain evidence="3">ET15</strain>
        <strain evidence="2">ET37</strain>
    </source>
</reference>
<proteinExistence type="predicted"/>
<gene>
    <name evidence="2" type="ORF">QVN81_12390</name>
    <name evidence="3" type="ORF">QVN84_12765</name>
</gene>
<evidence type="ECO:0000256" key="1">
    <source>
        <dbReference type="SAM" id="SignalP"/>
    </source>
</evidence>
<organism evidence="3 5">
    <name type="scientific">Leyella lascolaii</name>
    <dbReference type="NCBI Taxonomy" id="1776379"/>
    <lineage>
        <taxon>Bacteria</taxon>
        <taxon>Pseudomonadati</taxon>
        <taxon>Bacteroidota</taxon>
        <taxon>Bacteroidia</taxon>
        <taxon>Bacteroidales</taxon>
        <taxon>Prevotellaceae</taxon>
        <taxon>Leyella</taxon>
    </lineage>
</organism>
<name>A0AAW7JTT9_9BACT</name>
<dbReference type="EMBL" id="JAUEIE010000020">
    <property type="protein sequence ID" value="MDN0023806.1"/>
    <property type="molecule type" value="Genomic_DNA"/>
</dbReference>
<protein>
    <submittedName>
        <fullName evidence="3">Uncharacterized protein</fullName>
    </submittedName>
</protein>
<accession>A0AAW7JTT9</accession>
<evidence type="ECO:0000313" key="3">
    <source>
        <dbReference type="EMBL" id="MDN0026380.1"/>
    </source>
</evidence>
<evidence type="ECO:0000313" key="4">
    <source>
        <dbReference type="Proteomes" id="UP001167831"/>
    </source>
</evidence>
<dbReference type="RefSeq" id="WP_289826245.1">
    <property type="nucleotide sequence ID" value="NZ_JAUEIE010000020.1"/>
</dbReference>
<dbReference type="AlphaFoldDB" id="A0AAW7JTT9"/>
<evidence type="ECO:0000313" key="5">
    <source>
        <dbReference type="Proteomes" id="UP001168478"/>
    </source>
</evidence>
<dbReference type="Proteomes" id="UP001168478">
    <property type="component" value="Unassembled WGS sequence"/>
</dbReference>
<reference evidence="3" key="2">
    <citation type="submission" date="2023-08" db="EMBL/GenBank/DDBJ databases">
        <title>Identification and characterization of horizontal gene transfer across gut microbiota members of farm animals based on homology search.</title>
        <authorList>
            <person name="Schwarzerova J."/>
            <person name="Nykrynova M."/>
            <person name="Jureckova K."/>
            <person name="Cejkova D."/>
            <person name="Rychlik I."/>
        </authorList>
    </citation>
    <scope>NUCLEOTIDE SEQUENCE</scope>
    <source>
        <strain evidence="3">ET15</strain>
        <strain evidence="2">ET37</strain>
    </source>
</reference>
<evidence type="ECO:0000313" key="2">
    <source>
        <dbReference type="EMBL" id="MDN0023806.1"/>
    </source>
</evidence>
<dbReference type="Proteomes" id="UP001167831">
    <property type="component" value="Unassembled WGS sequence"/>
</dbReference>
<comment type="caution">
    <text evidence="3">The sequence shown here is derived from an EMBL/GenBank/DDBJ whole genome shotgun (WGS) entry which is preliminary data.</text>
</comment>
<feature type="signal peptide" evidence="1">
    <location>
        <begin position="1"/>
        <end position="23"/>
    </location>
</feature>
<keyword evidence="1" id="KW-0732">Signal</keyword>
<sequence length="423" mass="46322">MNDFKILVSTVFAAFMAFMPAVAQDKIITKDGDVLQGWNVEVSDKYVFYNTENKTDADIKRMEKDKVLMVKRQDGSTLNLYEDAQPAEKQAPAAAEPTGQGPVMVKVTDLDDAARKANEEALAQVNAEITYQPKEGEEKEDANLALVNLGVKDGSVLDDGNVRISIIHGMLWPNKNEPATFSAHSNGFVYEMRNPAISVRVENKSDRTVYIDLGNSFFVRMGQSFCYYVPSSTTSSSSSSSGAGVNLGSVAGALNIGGTIGQLAGGVNVGGGSTKGASTVTYAQRVISIPPKASYDLNAMYMFGTDDMEISKGLWYSPVTNLFQYVKRLRLDYKKGEFKNGNRYAFTEDNTPINISTIVAYSFTENCTNERVMSANVYLKELIGINYNKWNLKLKGNLDIPSNVIWVAAKAEDSKDGGFQFPQ</sequence>